<proteinExistence type="predicted"/>
<organism evidence="1 2">
    <name type="scientific">Vibrio pomeroyi</name>
    <dbReference type="NCBI Taxonomy" id="198832"/>
    <lineage>
        <taxon>Bacteria</taxon>
        <taxon>Pseudomonadati</taxon>
        <taxon>Pseudomonadota</taxon>
        <taxon>Gammaproteobacteria</taxon>
        <taxon>Vibrionales</taxon>
        <taxon>Vibrionaceae</taxon>
        <taxon>Vibrio</taxon>
    </lineage>
</organism>
<feature type="non-terminal residue" evidence="1">
    <location>
        <position position="164"/>
    </location>
</feature>
<dbReference type="EMBL" id="JBFSSG010000207">
    <property type="protein sequence ID" value="MEZ8724718.1"/>
    <property type="molecule type" value="Genomic_DNA"/>
</dbReference>
<sequence>MLEVGLIKTNNNTDNYVEVSQNDRLTLHESAVIEFQIKVSKSIESEPILNIGDVPVGLFLSSNDKDYNFYTSKIHAEFYKNQPFLNYFGESEVYIEAGDHVVSFVCDIEARRANALFAKEMLDYLSSRLEDVTKLCFSRTKKGVSLNKGNVDSSFTKLALVSIL</sequence>
<comment type="caution">
    <text evidence="1">The sequence shown here is derived from an EMBL/GenBank/DDBJ whole genome shotgun (WGS) entry which is preliminary data.</text>
</comment>
<evidence type="ECO:0000313" key="2">
    <source>
        <dbReference type="Proteomes" id="UP001570071"/>
    </source>
</evidence>
<accession>A0ABV4N5S4</accession>
<dbReference type="Proteomes" id="UP001570071">
    <property type="component" value="Unassembled WGS sequence"/>
</dbReference>
<dbReference type="RefSeq" id="WP_372127168.1">
    <property type="nucleotide sequence ID" value="NZ_JBFSSG010000207.1"/>
</dbReference>
<gene>
    <name evidence="1" type="ORF">AB6D66_27205</name>
</gene>
<protein>
    <submittedName>
        <fullName evidence="1">Uncharacterized protein</fullName>
    </submittedName>
</protein>
<reference evidence="1 2" key="1">
    <citation type="journal article" date="2024" name="ISME J.">
        <title>Tailless and filamentous prophages are predominant in marine Vibrio.</title>
        <authorList>
            <person name="Steensen K."/>
            <person name="Seneca J."/>
            <person name="Bartlau N."/>
            <person name="Yu X.A."/>
            <person name="Hussain F.A."/>
            <person name="Polz M.F."/>
        </authorList>
    </citation>
    <scope>NUCLEOTIDE SEQUENCE [LARGE SCALE GENOMIC DNA]</scope>
    <source>
        <strain evidence="1 2">10N.239.312.F12</strain>
    </source>
</reference>
<name>A0ABV4N5S4_9VIBR</name>
<evidence type="ECO:0000313" key="1">
    <source>
        <dbReference type="EMBL" id="MEZ8724718.1"/>
    </source>
</evidence>
<keyword evidence="2" id="KW-1185">Reference proteome</keyword>